<dbReference type="Gene3D" id="2.60.40.10">
    <property type="entry name" value="Immunoglobulins"/>
    <property type="match status" value="1"/>
</dbReference>
<evidence type="ECO:0000313" key="7">
    <source>
        <dbReference type="EMBL" id="HIU21109.1"/>
    </source>
</evidence>
<evidence type="ECO:0000259" key="4">
    <source>
        <dbReference type="Pfam" id="PF00703"/>
    </source>
</evidence>
<evidence type="ECO:0000259" key="6">
    <source>
        <dbReference type="Pfam" id="PF02837"/>
    </source>
</evidence>
<dbReference type="InterPro" id="IPR006104">
    <property type="entry name" value="Glyco_hydro_2_N"/>
</dbReference>
<comment type="caution">
    <text evidence="7">The sequence shown here is derived from an EMBL/GenBank/DDBJ whole genome shotgun (WGS) entry which is preliminary data.</text>
</comment>
<evidence type="ECO:0000256" key="3">
    <source>
        <dbReference type="ARBA" id="ARBA00023295"/>
    </source>
</evidence>
<dbReference type="InterPro" id="IPR006103">
    <property type="entry name" value="Glyco_hydro_2_cat"/>
</dbReference>
<dbReference type="SUPFAM" id="SSF49303">
    <property type="entry name" value="beta-Galactosidase/glucuronidase domain"/>
    <property type="match status" value="1"/>
</dbReference>
<keyword evidence="3" id="KW-0326">Glycosidase</keyword>
<feature type="domain" description="Glycoside hydrolase family 2 catalytic" evidence="5">
    <location>
        <begin position="287"/>
        <end position="457"/>
    </location>
</feature>
<dbReference type="Pfam" id="PF00703">
    <property type="entry name" value="Glyco_hydro_2"/>
    <property type="match status" value="1"/>
</dbReference>
<accession>A0A9D1HRC9</accession>
<evidence type="ECO:0000313" key="8">
    <source>
        <dbReference type="Proteomes" id="UP000824088"/>
    </source>
</evidence>
<dbReference type="SUPFAM" id="SSF51445">
    <property type="entry name" value="(Trans)glycosidases"/>
    <property type="match status" value="1"/>
</dbReference>
<evidence type="ECO:0000259" key="5">
    <source>
        <dbReference type="Pfam" id="PF02836"/>
    </source>
</evidence>
<keyword evidence="2 7" id="KW-0378">Hydrolase</keyword>
<dbReference type="SUPFAM" id="SSF49785">
    <property type="entry name" value="Galactose-binding domain-like"/>
    <property type="match status" value="1"/>
</dbReference>
<feature type="domain" description="Glycosyl hydrolases family 2 sugar binding" evidence="6">
    <location>
        <begin position="79"/>
        <end position="181"/>
    </location>
</feature>
<dbReference type="GO" id="GO:0005975">
    <property type="term" value="P:carbohydrate metabolic process"/>
    <property type="evidence" value="ECO:0007669"/>
    <property type="project" value="InterPro"/>
</dbReference>
<dbReference type="InterPro" id="IPR008979">
    <property type="entry name" value="Galactose-bd-like_sf"/>
</dbReference>
<reference evidence="7" key="1">
    <citation type="submission" date="2020-10" db="EMBL/GenBank/DDBJ databases">
        <authorList>
            <person name="Gilroy R."/>
        </authorList>
    </citation>
    <scope>NUCLEOTIDE SEQUENCE</scope>
    <source>
        <strain evidence="7">1063</strain>
    </source>
</reference>
<dbReference type="PANTHER" id="PTHR42732">
    <property type="entry name" value="BETA-GALACTOSIDASE"/>
    <property type="match status" value="1"/>
</dbReference>
<dbReference type="InterPro" id="IPR017853">
    <property type="entry name" value="GH"/>
</dbReference>
<dbReference type="AlphaFoldDB" id="A0A9D1HRC9"/>
<gene>
    <name evidence="7" type="ORF">IAD51_02565</name>
</gene>
<dbReference type="InterPro" id="IPR036156">
    <property type="entry name" value="Beta-gal/glucu_dom_sf"/>
</dbReference>
<dbReference type="PANTHER" id="PTHR42732:SF2">
    <property type="entry name" value="BETA-MANNOSIDASE"/>
    <property type="match status" value="1"/>
</dbReference>
<dbReference type="Proteomes" id="UP000824088">
    <property type="component" value="Unassembled WGS sequence"/>
</dbReference>
<reference evidence="7" key="2">
    <citation type="journal article" date="2021" name="PeerJ">
        <title>Extensive microbial diversity within the chicken gut microbiome revealed by metagenomics and culture.</title>
        <authorList>
            <person name="Gilroy R."/>
            <person name="Ravi A."/>
            <person name="Getino M."/>
            <person name="Pursley I."/>
            <person name="Horton D.L."/>
            <person name="Alikhan N.F."/>
            <person name="Baker D."/>
            <person name="Gharbi K."/>
            <person name="Hall N."/>
            <person name="Watson M."/>
            <person name="Adriaenssens E.M."/>
            <person name="Foster-Nyarko E."/>
            <person name="Jarju S."/>
            <person name="Secka A."/>
            <person name="Antonio M."/>
            <person name="Oren A."/>
            <person name="Chaudhuri R.R."/>
            <person name="La Ragione R."/>
            <person name="Hildebrand F."/>
            <person name="Pallen M.J."/>
        </authorList>
    </citation>
    <scope>NUCLEOTIDE SEQUENCE</scope>
    <source>
        <strain evidence="7">1063</strain>
    </source>
</reference>
<comment type="similarity">
    <text evidence="1">Belongs to the glycosyl hydrolase 2 family.</text>
</comment>
<protein>
    <submittedName>
        <fullName evidence="7">Glycoside hydrolase family 2</fullName>
    </submittedName>
</protein>
<organism evidence="7 8">
    <name type="scientific">Candidatus Limadaptatus stercorigallinarum</name>
    <dbReference type="NCBI Taxonomy" id="2840845"/>
    <lineage>
        <taxon>Bacteria</taxon>
        <taxon>Bacillati</taxon>
        <taxon>Bacillota</taxon>
        <taxon>Clostridia</taxon>
        <taxon>Eubacteriales</taxon>
        <taxon>Candidatus Limadaptatus</taxon>
    </lineage>
</organism>
<dbReference type="Pfam" id="PF02837">
    <property type="entry name" value="Glyco_hydro_2_N"/>
    <property type="match status" value="1"/>
</dbReference>
<dbReference type="EMBL" id="DVMN01000046">
    <property type="protein sequence ID" value="HIU21109.1"/>
    <property type="molecule type" value="Genomic_DNA"/>
</dbReference>
<sequence>MNTIRLRTPFEVGSTPLSEYPRPQFARDSYKTLNGYWDYAVFKRSDGFPGWQGKILVPFSPECLLSGLPEGMEIKPDDALCYRLKFEVEDGFLKAHTFLHFDAVDCIATVYLNEKELGTHVGGYTAFGFDVTDVVKTGTNVLEVVVTDPSDTSYHSRGKQKLNHGQIWYTPQSGIWQSVWMESVPETYLRDITILPDIDRDKLVIKLDVAGSAESADIAIMDGNKLLKAVKCFGDTAVIDLDSYELWSPENPKLYDLAIKVGDDVVRSYFGMRKFSVVTDRKGFKRLALNNKPYFHSGVLDQGYWSDGMLTPPSNAALEYDVKLVKSLGFNMIRKHIKIEPLRWYYHCDKEGVLVWQDMVSGGTSYNFFAIGILPFVGIHLKDDKYKFFSRADEEGRKEYINEMYDTVARLKNCVSLAVWVPFNEGWGQFDSVAVTKKLHEIDPTRIIDSVSGWHDQGKNSSQLKSLHIYFKPIRIPNDDRCIVLSEFGGYSLPTEGHMFSPDKLFGYKIFKTPEKFAEAFRKLYENSVIPGIEKGLSAAVYTQVSDVEEEINGLVTYDRRIVKLPREVAKEVNSKLVL</sequence>
<dbReference type="InterPro" id="IPR013783">
    <property type="entry name" value="Ig-like_fold"/>
</dbReference>
<evidence type="ECO:0000256" key="1">
    <source>
        <dbReference type="ARBA" id="ARBA00007401"/>
    </source>
</evidence>
<dbReference type="InterPro" id="IPR006102">
    <property type="entry name" value="Ig-like_GH2"/>
</dbReference>
<dbReference type="Pfam" id="PF02836">
    <property type="entry name" value="Glyco_hydro_2_C"/>
    <property type="match status" value="1"/>
</dbReference>
<evidence type="ECO:0000256" key="2">
    <source>
        <dbReference type="ARBA" id="ARBA00022801"/>
    </source>
</evidence>
<dbReference type="GO" id="GO:0004553">
    <property type="term" value="F:hydrolase activity, hydrolyzing O-glycosyl compounds"/>
    <property type="evidence" value="ECO:0007669"/>
    <property type="project" value="InterPro"/>
</dbReference>
<dbReference type="InterPro" id="IPR051913">
    <property type="entry name" value="GH2_Domain-Containing"/>
</dbReference>
<dbReference type="Gene3D" id="3.20.20.80">
    <property type="entry name" value="Glycosidases"/>
    <property type="match status" value="1"/>
</dbReference>
<feature type="domain" description="Glycoside hydrolase family 2 immunoglobulin-like beta-sandwich" evidence="4">
    <location>
        <begin position="187"/>
        <end position="273"/>
    </location>
</feature>
<proteinExistence type="inferred from homology"/>
<dbReference type="Gene3D" id="2.60.120.260">
    <property type="entry name" value="Galactose-binding domain-like"/>
    <property type="match status" value="1"/>
</dbReference>
<name>A0A9D1HRC9_9FIRM</name>